<protein>
    <submittedName>
        <fullName evidence="1">Uncharacterized protein</fullName>
    </submittedName>
</protein>
<accession>A0A2T9Y4I2</accession>
<keyword evidence="2" id="KW-1185">Reference proteome</keyword>
<organism evidence="1 2">
    <name type="scientific">Smittium simulii</name>
    <dbReference type="NCBI Taxonomy" id="133385"/>
    <lineage>
        <taxon>Eukaryota</taxon>
        <taxon>Fungi</taxon>
        <taxon>Fungi incertae sedis</taxon>
        <taxon>Zoopagomycota</taxon>
        <taxon>Kickxellomycotina</taxon>
        <taxon>Harpellomycetes</taxon>
        <taxon>Harpellales</taxon>
        <taxon>Legeriomycetaceae</taxon>
        <taxon>Smittium</taxon>
    </lineage>
</organism>
<dbReference type="AlphaFoldDB" id="A0A2T9Y4I2"/>
<dbReference type="Proteomes" id="UP000245383">
    <property type="component" value="Unassembled WGS sequence"/>
</dbReference>
<gene>
    <name evidence="1" type="ORF">BB561_006412</name>
</gene>
<proteinExistence type="predicted"/>
<dbReference type="STRING" id="133385.A0A2T9Y4I2"/>
<dbReference type="EMBL" id="MBFR01000525">
    <property type="protein sequence ID" value="PVU87259.1"/>
    <property type="molecule type" value="Genomic_DNA"/>
</dbReference>
<evidence type="ECO:0000313" key="2">
    <source>
        <dbReference type="Proteomes" id="UP000245383"/>
    </source>
</evidence>
<sequence>MGKNTIRMIQDLKNKVSELYMDCSNLNQKVYTILYNKNIHVVQEEKQELTIMDPHIPTNTPATYLMVYSKLEKAFPVIENNFFCSPLTDKKIKEAVFSCPKSSTIKYSLPSANETASTTAKKADPVL</sequence>
<reference evidence="1 2" key="1">
    <citation type="journal article" date="2018" name="MBio">
        <title>Comparative Genomics Reveals the Core Gene Toolbox for the Fungus-Insect Symbiosis.</title>
        <authorList>
            <person name="Wang Y."/>
            <person name="Stata M."/>
            <person name="Wang W."/>
            <person name="Stajich J.E."/>
            <person name="White M.M."/>
            <person name="Moncalvo J.M."/>
        </authorList>
    </citation>
    <scope>NUCLEOTIDE SEQUENCE [LARGE SCALE GENOMIC DNA]</scope>
    <source>
        <strain evidence="1 2">SWE-8-4</strain>
    </source>
</reference>
<name>A0A2T9Y4I2_9FUNG</name>
<comment type="caution">
    <text evidence="1">The sequence shown here is derived from an EMBL/GenBank/DDBJ whole genome shotgun (WGS) entry which is preliminary data.</text>
</comment>
<evidence type="ECO:0000313" key="1">
    <source>
        <dbReference type="EMBL" id="PVU87259.1"/>
    </source>
</evidence>